<proteinExistence type="predicted"/>
<protein>
    <recommendedName>
        <fullName evidence="2">Sulfatase N-terminal domain-containing protein</fullName>
    </recommendedName>
</protein>
<evidence type="ECO:0000259" key="2">
    <source>
        <dbReference type="Pfam" id="PF00884"/>
    </source>
</evidence>
<evidence type="ECO:0000313" key="4">
    <source>
        <dbReference type="Proteomes" id="UP000253934"/>
    </source>
</evidence>
<dbReference type="Gene3D" id="3.40.720.10">
    <property type="entry name" value="Alkaline Phosphatase, subunit A"/>
    <property type="match status" value="1"/>
</dbReference>
<dbReference type="InterPro" id="IPR017850">
    <property type="entry name" value="Alkaline_phosphatase_core_sf"/>
</dbReference>
<comment type="caution">
    <text evidence="3">The sequence shown here is derived from an EMBL/GenBank/DDBJ whole genome shotgun (WGS) entry which is preliminary data.</text>
</comment>
<dbReference type="InterPro" id="IPR052701">
    <property type="entry name" value="GAG_Ulvan_Degrading_Sulfatases"/>
</dbReference>
<accession>A0A369L0W8</accession>
<dbReference type="EMBL" id="QOVW01000009">
    <property type="protein sequence ID" value="RDB37096.1"/>
    <property type="molecule type" value="Genomic_DNA"/>
</dbReference>
<gene>
    <name evidence="3" type="ORF">DCC88_01735</name>
</gene>
<feature type="domain" description="Sulfatase N-terminal" evidence="2">
    <location>
        <begin position="386"/>
        <end position="680"/>
    </location>
</feature>
<keyword evidence="4" id="KW-1185">Reference proteome</keyword>
<keyword evidence="1" id="KW-0812">Transmembrane</keyword>
<evidence type="ECO:0000256" key="1">
    <source>
        <dbReference type="SAM" id="Phobius"/>
    </source>
</evidence>
<dbReference type="SUPFAM" id="SSF53649">
    <property type="entry name" value="Alkaline phosphatase-like"/>
    <property type="match status" value="1"/>
</dbReference>
<dbReference type="Proteomes" id="UP000253934">
    <property type="component" value="Unassembled WGS sequence"/>
</dbReference>
<sequence>MKNSKNKKNYFIIIFRPLIALKLSLTHFYGRIVLKMSVFGINLPGFKKIKNNISLNALSAYERTLIIYKIKGERYTIQFGPIWFRRIFENFYQLYLKNKFWLKIAGKTTVAFFIIIIPILIFIIIRCIFPVPERIPFNNITTHLSKNSNFKVDWLYTESPFTEKDINNSTYHYLNENNERGVYNTPVIEKNSPAGLSHFGIGYYPYKLNFVRGFIVGDEKPITIQKNRNIDIEIEEGNRLRIQYYLLPSFDGKTYQCQLDIKDQNGKLLTSFIKSTPKRLPNRDPNSIKAGLYERFVPNSYPDGGQIDEFIINLKFPPEKIIASSLEISDKNNSNINSKKNNIYYNSNDSLAKDKSIDVTNNNCVFVLGDFSFEHVVLNPPKRRGMIFIVVDALKADIAYNKDIMPNINRFSENNSIKFIQHRSQSNMTVPSIFSLMTSLYIREIGSISLSYGASDEMRKEFNNKNIPLMATEIQKLGYRVGAIGMVSFLTEALKGGADLGFHNAIISEAEQYETRQTTEHLGSWLEMYGDAPFFLYVHYNTTHGPFRPPFEKLDVAQFLSSPLGVNYRKELYKGTARFFDDEFVNILKKLKDLNIQDEVDIVFTSDHGIQMDYKPWYYLKGIENNTFGSYADKGHSLFDEEVKVPFIFHLAQKDVVSDKIVTEPTAHLDIFPTIYHLLGGIETNNNWKGINFSESIFKINNKNFSTILSQRDKLFFESFDYMGMLYWGESFKNNPIKYIKQLSRDEVKLLTSNSIFRKKLSWFQPEIFEEINFNKQTDNILPNISSNNLKKIRKEYYQNSPYSSKVIIEPHYNGLFEMKFKIKNPNNIIENFEQNHPNTIKFSQNEFNNYSELNFKGFIKNGESISFNLHKLIIEDISLMKDISAIMCSNGNKIELSEVSNILNNNLCAFFPPPNSIVNLNYIENEKPIVIKKLISTEKSVTLSTIHAGETLQNALKNWGYAK</sequence>
<dbReference type="Pfam" id="PF00884">
    <property type="entry name" value="Sulfatase"/>
    <property type="match status" value="1"/>
</dbReference>
<dbReference type="AlphaFoldDB" id="A0A369L0W8"/>
<organism evidence="3 4">
    <name type="scientific">Spirobacillus cienkowskii</name>
    <dbReference type="NCBI Taxonomy" id="495820"/>
    <lineage>
        <taxon>Bacteria</taxon>
        <taxon>Pseudomonadati</taxon>
        <taxon>Bdellovibrionota</taxon>
        <taxon>Oligoflexia</taxon>
        <taxon>Silvanigrellales</taxon>
        <taxon>Spirobacillus</taxon>
    </lineage>
</organism>
<dbReference type="InterPro" id="IPR000917">
    <property type="entry name" value="Sulfatase_N"/>
</dbReference>
<keyword evidence="1" id="KW-0472">Membrane</keyword>
<reference evidence="3" key="1">
    <citation type="submission" date="2018-04" db="EMBL/GenBank/DDBJ databases">
        <title>Draft genome sequence of the Candidatus Spirobacillus cienkowskii, a pathogen of freshwater Daphnia species, reconstructed from hemolymph metagenomic reads.</title>
        <authorList>
            <person name="Bresciani L."/>
            <person name="Lemos L.N."/>
            <person name="Wale N."/>
            <person name="Lin J.Y."/>
            <person name="Fernandes G.R."/>
            <person name="Duffy M.A."/>
            <person name="Rodrigues J.M."/>
        </authorList>
    </citation>
    <scope>NUCLEOTIDE SEQUENCE [LARGE SCALE GENOMIC DNA]</scope>
    <source>
        <strain evidence="3">Binning01</strain>
    </source>
</reference>
<keyword evidence="1" id="KW-1133">Transmembrane helix</keyword>
<evidence type="ECO:0000313" key="3">
    <source>
        <dbReference type="EMBL" id="RDB37096.1"/>
    </source>
</evidence>
<feature type="transmembrane region" description="Helical" evidence="1">
    <location>
        <begin position="104"/>
        <end position="125"/>
    </location>
</feature>
<dbReference type="PANTHER" id="PTHR43751:SF3">
    <property type="entry name" value="SULFATASE N-TERMINAL DOMAIN-CONTAINING PROTEIN"/>
    <property type="match status" value="1"/>
</dbReference>
<name>A0A369L0W8_9BACT</name>
<dbReference type="PANTHER" id="PTHR43751">
    <property type="entry name" value="SULFATASE"/>
    <property type="match status" value="1"/>
</dbReference>